<protein>
    <submittedName>
        <fullName evidence="1">Uncharacterized protein</fullName>
    </submittedName>
</protein>
<reference evidence="1 2" key="1">
    <citation type="submission" date="2021-01" db="EMBL/GenBank/DDBJ databases">
        <title>Genome sequencing of Micromonospora fiedleri MG-37.</title>
        <authorList>
            <person name="Moreland P.E.J."/>
            <person name="Stach J.E.M."/>
        </authorList>
    </citation>
    <scope>NUCLEOTIDE SEQUENCE [LARGE SCALE GENOMIC DNA]</scope>
    <source>
        <strain evidence="1 2">MG-37</strain>
    </source>
</reference>
<comment type="caution">
    <text evidence="1">The sequence shown here is derived from an EMBL/GenBank/DDBJ whole genome shotgun (WGS) entry which is preliminary data.</text>
</comment>
<name>A0ABS1UUV8_9ACTN</name>
<evidence type="ECO:0000313" key="1">
    <source>
        <dbReference type="EMBL" id="MBL6280151.1"/>
    </source>
</evidence>
<dbReference type="Proteomes" id="UP000661193">
    <property type="component" value="Unassembled WGS sequence"/>
</dbReference>
<organism evidence="1 2">
    <name type="scientific">Micromonospora fiedleri</name>
    <dbReference type="NCBI Taxonomy" id="1157498"/>
    <lineage>
        <taxon>Bacteria</taxon>
        <taxon>Bacillati</taxon>
        <taxon>Actinomycetota</taxon>
        <taxon>Actinomycetes</taxon>
        <taxon>Micromonosporales</taxon>
        <taxon>Micromonosporaceae</taxon>
        <taxon>Micromonospora</taxon>
    </lineage>
</organism>
<dbReference type="EMBL" id="JAETXL010000015">
    <property type="protein sequence ID" value="MBL6280151.1"/>
    <property type="molecule type" value="Genomic_DNA"/>
</dbReference>
<dbReference type="RefSeq" id="WP_203224380.1">
    <property type="nucleotide sequence ID" value="NZ_JAETXL010000015.1"/>
</dbReference>
<keyword evidence="2" id="KW-1185">Reference proteome</keyword>
<evidence type="ECO:0000313" key="2">
    <source>
        <dbReference type="Proteomes" id="UP000661193"/>
    </source>
</evidence>
<gene>
    <name evidence="1" type="ORF">JMF97_28715</name>
</gene>
<proteinExistence type="predicted"/>
<accession>A0ABS1UUV8</accession>
<sequence>MADPGEALMDNVLKALIADSEEERQRHLDRETLLYAVQRRITCERTGRVLDVDTAVLVTWIKGEQRSASVLTGAAWDEVADVVRAKVAEIGATLEVIDGRQLT</sequence>